<evidence type="ECO:0000256" key="8">
    <source>
        <dbReference type="ARBA" id="ARBA00023015"/>
    </source>
</evidence>
<proteinExistence type="predicted"/>
<dbReference type="InterPro" id="IPR011006">
    <property type="entry name" value="CheY-like_superfamily"/>
</dbReference>
<dbReference type="NCBIfam" id="TIGR02154">
    <property type="entry name" value="PhoB"/>
    <property type="match status" value="1"/>
</dbReference>
<dbReference type="FunFam" id="3.40.50.2300:FF:000001">
    <property type="entry name" value="DNA-binding response regulator PhoB"/>
    <property type="match status" value="1"/>
</dbReference>
<evidence type="ECO:0000256" key="2">
    <source>
        <dbReference type="ARBA" id="ARBA00013332"/>
    </source>
</evidence>
<dbReference type="PANTHER" id="PTHR48111">
    <property type="entry name" value="REGULATOR OF RPOS"/>
    <property type="match status" value="1"/>
</dbReference>
<dbReference type="PROSITE" id="PS51755">
    <property type="entry name" value="OMPR_PHOB"/>
    <property type="match status" value="1"/>
</dbReference>
<accession>A0A1H2DP74</accession>
<dbReference type="EMBL" id="FNLN01000002">
    <property type="protein sequence ID" value="SDT84616.1"/>
    <property type="molecule type" value="Genomic_DNA"/>
</dbReference>
<dbReference type="GO" id="GO:0006817">
    <property type="term" value="P:phosphate ion transport"/>
    <property type="evidence" value="ECO:0007669"/>
    <property type="project" value="UniProtKB-KW"/>
</dbReference>
<dbReference type="InterPro" id="IPR039420">
    <property type="entry name" value="WalR-like"/>
</dbReference>
<dbReference type="KEGG" id="nur:ATY38_00290"/>
<feature type="modified residue" description="4-aspartylphosphate" evidence="13">
    <location>
        <position position="53"/>
    </location>
</feature>
<dbReference type="Proteomes" id="UP000182882">
    <property type="component" value="Unassembled WGS sequence"/>
</dbReference>
<dbReference type="SMART" id="SM00448">
    <property type="entry name" value="REC"/>
    <property type="match status" value="1"/>
</dbReference>
<dbReference type="SMART" id="SM00862">
    <property type="entry name" value="Trans_reg_C"/>
    <property type="match status" value="1"/>
</dbReference>
<dbReference type="SUPFAM" id="SSF52172">
    <property type="entry name" value="CheY-like"/>
    <property type="match status" value="1"/>
</dbReference>
<dbReference type="InterPro" id="IPR001867">
    <property type="entry name" value="OmpR/PhoB-type_DNA-bd"/>
</dbReference>
<keyword evidence="8" id="KW-0805">Transcription regulation</keyword>
<dbReference type="GO" id="GO:0000156">
    <property type="term" value="F:phosphorelay response regulator activity"/>
    <property type="evidence" value="ECO:0007669"/>
    <property type="project" value="InterPro"/>
</dbReference>
<dbReference type="Gene3D" id="3.40.50.2300">
    <property type="match status" value="1"/>
</dbReference>
<evidence type="ECO:0000256" key="7">
    <source>
        <dbReference type="ARBA" id="ARBA00023012"/>
    </source>
</evidence>
<evidence type="ECO:0000256" key="5">
    <source>
        <dbReference type="ARBA" id="ARBA00022553"/>
    </source>
</evidence>
<dbReference type="CDD" id="cd17618">
    <property type="entry name" value="REC_OmpR_PhoB"/>
    <property type="match status" value="1"/>
</dbReference>
<evidence type="ECO:0000259" key="16">
    <source>
        <dbReference type="PROSITE" id="PS51755"/>
    </source>
</evidence>
<dbReference type="PANTHER" id="PTHR48111:SF40">
    <property type="entry name" value="PHOSPHATE REGULON TRANSCRIPTIONAL REGULATORY PROTEIN PHOB"/>
    <property type="match status" value="1"/>
</dbReference>
<keyword evidence="3" id="KW-0813">Transport</keyword>
<keyword evidence="11" id="KW-0804">Transcription</keyword>
<dbReference type="GO" id="GO:0006355">
    <property type="term" value="P:regulation of DNA-templated transcription"/>
    <property type="evidence" value="ECO:0007669"/>
    <property type="project" value="InterPro"/>
</dbReference>
<evidence type="ECO:0000313" key="17">
    <source>
        <dbReference type="EMBL" id="SDT84616.1"/>
    </source>
</evidence>
<keyword evidence="4" id="KW-0963">Cytoplasm</keyword>
<keyword evidence="18" id="KW-1185">Reference proteome</keyword>
<evidence type="ECO:0000256" key="4">
    <source>
        <dbReference type="ARBA" id="ARBA00022490"/>
    </source>
</evidence>
<evidence type="ECO:0000256" key="11">
    <source>
        <dbReference type="ARBA" id="ARBA00023163"/>
    </source>
</evidence>
<keyword evidence="7" id="KW-0902">Two-component regulatory system</keyword>
<sequence>MSVKILIVEDEAAIRELIAYNLQQAGYESICAEDAEKAMTIIHDALPDLILLDWMLPNMTGIDFARILRRNERTRLIPIIMLTARTQEADKVVGLEIGADDYVTKPFSPRELIARINAVLRRLIPEASAQAVEIHGLRLDPVNHRVTDGNKKIELGPTEYRLLHFMMLHTERTYSRSQLLDRVWGDHVFVEERTVDVHIRRLRKALQWSGKDNWIQTVRGAGYRFSAVALALPDASNKEI</sequence>
<evidence type="ECO:0000256" key="9">
    <source>
        <dbReference type="ARBA" id="ARBA00023125"/>
    </source>
</evidence>
<feature type="domain" description="Response regulatory" evidence="15">
    <location>
        <begin position="4"/>
        <end position="120"/>
    </location>
</feature>
<dbReference type="Gene3D" id="1.10.10.10">
    <property type="entry name" value="Winged helix-like DNA-binding domain superfamily/Winged helix DNA-binding domain"/>
    <property type="match status" value="1"/>
</dbReference>
<comment type="subcellular location">
    <subcellularLocation>
        <location evidence="1">Cytoplasm</location>
    </subcellularLocation>
</comment>
<evidence type="ECO:0000259" key="15">
    <source>
        <dbReference type="PROSITE" id="PS50110"/>
    </source>
</evidence>
<evidence type="ECO:0000256" key="13">
    <source>
        <dbReference type="PROSITE-ProRule" id="PRU00169"/>
    </source>
</evidence>
<dbReference type="GO" id="GO:0000976">
    <property type="term" value="F:transcription cis-regulatory region binding"/>
    <property type="evidence" value="ECO:0007669"/>
    <property type="project" value="TreeGrafter"/>
</dbReference>
<evidence type="ECO:0000256" key="3">
    <source>
        <dbReference type="ARBA" id="ARBA00022448"/>
    </source>
</evidence>
<evidence type="ECO:0000256" key="12">
    <source>
        <dbReference type="ARBA" id="ARBA00024735"/>
    </source>
</evidence>
<dbReference type="Pfam" id="PF00486">
    <property type="entry name" value="Trans_reg_C"/>
    <property type="match status" value="1"/>
</dbReference>
<dbReference type="InterPro" id="IPR001789">
    <property type="entry name" value="Sig_transdc_resp-reg_receiver"/>
</dbReference>
<comment type="function">
    <text evidence="12">This protein is a positive regulator for the phosphate regulon. Transcription of this operon is positively regulated by PhoB and PhoR when phosphate is limited.</text>
</comment>
<dbReference type="FunFam" id="1.10.10.10:FF:000011">
    <property type="entry name" value="Phosphate regulon transcriptional regulator PhoB"/>
    <property type="match status" value="1"/>
</dbReference>
<dbReference type="SUPFAM" id="SSF46894">
    <property type="entry name" value="C-terminal effector domain of the bipartite response regulators"/>
    <property type="match status" value="1"/>
</dbReference>
<dbReference type="CDD" id="cd00383">
    <property type="entry name" value="trans_reg_C"/>
    <property type="match status" value="1"/>
</dbReference>
<dbReference type="PROSITE" id="PS50110">
    <property type="entry name" value="RESPONSE_REGULATORY"/>
    <property type="match status" value="1"/>
</dbReference>
<name>A0A1H2DP74_9PROT</name>
<gene>
    <name evidence="17" type="ORF">SAMN05216406_10241</name>
</gene>
<evidence type="ECO:0000256" key="10">
    <source>
        <dbReference type="ARBA" id="ARBA00023159"/>
    </source>
</evidence>
<dbReference type="GO" id="GO:0005829">
    <property type="term" value="C:cytosol"/>
    <property type="evidence" value="ECO:0007669"/>
    <property type="project" value="TreeGrafter"/>
</dbReference>
<keyword evidence="9 14" id="KW-0238">DNA-binding</keyword>
<dbReference type="InterPro" id="IPR011879">
    <property type="entry name" value="Sig_transdc_resp-reg_PhoB"/>
</dbReference>
<keyword evidence="5 13" id="KW-0597">Phosphoprotein</keyword>
<evidence type="ECO:0000256" key="14">
    <source>
        <dbReference type="PROSITE-ProRule" id="PRU01091"/>
    </source>
</evidence>
<reference evidence="18" key="1">
    <citation type="submission" date="2016-10" db="EMBL/GenBank/DDBJ databases">
        <authorList>
            <person name="Varghese N."/>
            <person name="Submissions S."/>
        </authorList>
    </citation>
    <scope>NUCLEOTIDE SEQUENCE [LARGE SCALE GENOMIC DNA]</scope>
    <source>
        <strain evidence="18">Nm10</strain>
    </source>
</reference>
<evidence type="ECO:0000256" key="1">
    <source>
        <dbReference type="ARBA" id="ARBA00004496"/>
    </source>
</evidence>
<dbReference type="Pfam" id="PF00072">
    <property type="entry name" value="Response_reg"/>
    <property type="match status" value="1"/>
</dbReference>
<feature type="DNA-binding region" description="OmpR/PhoB-type" evidence="14">
    <location>
        <begin position="129"/>
        <end position="227"/>
    </location>
</feature>
<feature type="domain" description="OmpR/PhoB-type" evidence="16">
    <location>
        <begin position="129"/>
        <end position="227"/>
    </location>
</feature>
<keyword evidence="10" id="KW-0010">Activator</keyword>
<evidence type="ECO:0000256" key="6">
    <source>
        <dbReference type="ARBA" id="ARBA00022592"/>
    </source>
</evidence>
<dbReference type="AlphaFoldDB" id="A0A1H2DP74"/>
<dbReference type="RefSeq" id="WP_062557526.1">
    <property type="nucleotide sequence ID" value="NZ_CP013341.1"/>
</dbReference>
<protein>
    <recommendedName>
        <fullName evidence="2">Phosphate regulon transcriptional regulatory protein PhoB</fullName>
    </recommendedName>
</protein>
<dbReference type="GO" id="GO:0032993">
    <property type="term" value="C:protein-DNA complex"/>
    <property type="evidence" value="ECO:0007669"/>
    <property type="project" value="TreeGrafter"/>
</dbReference>
<dbReference type="InterPro" id="IPR016032">
    <property type="entry name" value="Sig_transdc_resp-reg_C-effctor"/>
</dbReference>
<organism evidence="17 18">
    <name type="scientific">Nitrosomonas ureae</name>
    <dbReference type="NCBI Taxonomy" id="44577"/>
    <lineage>
        <taxon>Bacteria</taxon>
        <taxon>Pseudomonadati</taxon>
        <taxon>Pseudomonadota</taxon>
        <taxon>Betaproteobacteria</taxon>
        <taxon>Nitrosomonadales</taxon>
        <taxon>Nitrosomonadaceae</taxon>
        <taxon>Nitrosomonas</taxon>
    </lineage>
</organism>
<dbReference type="Gene3D" id="6.10.250.690">
    <property type="match status" value="1"/>
</dbReference>
<dbReference type="InterPro" id="IPR036388">
    <property type="entry name" value="WH-like_DNA-bd_sf"/>
</dbReference>
<evidence type="ECO:0000313" key="18">
    <source>
        <dbReference type="Proteomes" id="UP000182882"/>
    </source>
</evidence>
<keyword evidence="6" id="KW-0592">Phosphate transport</keyword>